<keyword evidence="1 3" id="KW-0808">Transferase</keyword>
<dbReference type="SUPFAM" id="SSF55729">
    <property type="entry name" value="Acyl-CoA N-acyltransferases (Nat)"/>
    <property type="match status" value="1"/>
</dbReference>
<dbReference type="Pfam" id="PF00583">
    <property type="entry name" value="Acetyltransf_1"/>
    <property type="match status" value="1"/>
</dbReference>
<evidence type="ECO:0000313" key="4">
    <source>
        <dbReference type="Proteomes" id="UP000030416"/>
    </source>
</evidence>
<name>A0A0A3HWL9_9BACL</name>
<evidence type="ECO:0000256" key="1">
    <source>
        <dbReference type="ARBA" id="ARBA00022679"/>
    </source>
</evidence>
<dbReference type="CDD" id="cd04301">
    <property type="entry name" value="NAT_SF"/>
    <property type="match status" value="1"/>
</dbReference>
<gene>
    <name evidence="3" type="ORF">CD29_15920</name>
</gene>
<comment type="caution">
    <text evidence="3">The sequence shown here is derived from an EMBL/GenBank/DDBJ whole genome shotgun (WGS) entry which is preliminary data.</text>
</comment>
<dbReference type="GO" id="GO:0008080">
    <property type="term" value="F:N-acetyltransferase activity"/>
    <property type="evidence" value="ECO:0007669"/>
    <property type="project" value="InterPro"/>
</dbReference>
<dbReference type="InterPro" id="IPR050769">
    <property type="entry name" value="NAT_camello-type"/>
</dbReference>
<sequence>MIIRDALPSEYTIIQELRLQAYEEHASKIPEGHWNVLKQQIVTDDQNSEIDIMVAEIDGEIVGSVVLFPAKVQGYQGLVADELEYPELRKLAVSSKVRGKGIAKALVNECIKRSKEKGYKAMGLHTSDFMETAVNLYEQMGFVRVPENDFIPLDDGIVVKAFQISF</sequence>
<dbReference type="AlphaFoldDB" id="A0A0A3HWL9"/>
<dbReference type="EMBL" id="JPVN01000022">
    <property type="protein sequence ID" value="KGR77006.1"/>
    <property type="molecule type" value="Genomic_DNA"/>
</dbReference>
<dbReference type="PANTHER" id="PTHR13947">
    <property type="entry name" value="GNAT FAMILY N-ACETYLTRANSFERASE"/>
    <property type="match status" value="1"/>
</dbReference>
<proteinExistence type="predicted"/>
<dbReference type="InterPro" id="IPR000182">
    <property type="entry name" value="GNAT_dom"/>
</dbReference>
<dbReference type="STRING" id="1384049.CD29_15920"/>
<dbReference type="OrthoDB" id="9803233at2"/>
<dbReference type="PANTHER" id="PTHR13947:SF37">
    <property type="entry name" value="LD18367P"/>
    <property type="match status" value="1"/>
</dbReference>
<protein>
    <submittedName>
        <fullName evidence="3">Acetyltransferase</fullName>
    </submittedName>
</protein>
<evidence type="ECO:0000259" key="2">
    <source>
        <dbReference type="PROSITE" id="PS51186"/>
    </source>
</evidence>
<reference evidence="3 4" key="1">
    <citation type="submission" date="2014-02" db="EMBL/GenBank/DDBJ databases">
        <title>Draft genome sequence of Lysinibacillus manganicus DSM 26584T.</title>
        <authorList>
            <person name="Zhang F."/>
            <person name="Wang G."/>
            <person name="Zhang L."/>
        </authorList>
    </citation>
    <scope>NUCLEOTIDE SEQUENCE [LARGE SCALE GENOMIC DNA]</scope>
    <source>
        <strain evidence="3 4">DSM 26584</strain>
    </source>
</reference>
<dbReference type="PROSITE" id="PS51186">
    <property type="entry name" value="GNAT"/>
    <property type="match status" value="1"/>
</dbReference>
<dbReference type="RefSeq" id="WP_036188753.1">
    <property type="nucleotide sequence ID" value="NZ_AVDA01000022.1"/>
</dbReference>
<dbReference type="Proteomes" id="UP000030416">
    <property type="component" value="Unassembled WGS sequence"/>
</dbReference>
<dbReference type="InterPro" id="IPR016181">
    <property type="entry name" value="Acyl_CoA_acyltransferase"/>
</dbReference>
<feature type="domain" description="N-acetyltransferase" evidence="2">
    <location>
        <begin position="1"/>
        <end position="166"/>
    </location>
</feature>
<organism evidence="3 4">
    <name type="scientific">Ureibacillus manganicus DSM 26584</name>
    <dbReference type="NCBI Taxonomy" id="1384049"/>
    <lineage>
        <taxon>Bacteria</taxon>
        <taxon>Bacillati</taxon>
        <taxon>Bacillota</taxon>
        <taxon>Bacilli</taxon>
        <taxon>Bacillales</taxon>
        <taxon>Caryophanaceae</taxon>
        <taxon>Ureibacillus</taxon>
    </lineage>
</organism>
<evidence type="ECO:0000313" key="3">
    <source>
        <dbReference type="EMBL" id="KGR77006.1"/>
    </source>
</evidence>
<dbReference type="eggNOG" id="COG0456">
    <property type="taxonomic scope" value="Bacteria"/>
</dbReference>
<dbReference type="Gene3D" id="3.40.630.30">
    <property type="match status" value="1"/>
</dbReference>
<accession>A0A0A3HWL9</accession>
<keyword evidence="4" id="KW-1185">Reference proteome</keyword>